<dbReference type="GO" id="GO:0004177">
    <property type="term" value="F:aminopeptidase activity"/>
    <property type="evidence" value="ECO:0007669"/>
    <property type="project" value="UniProtKB-KW"/>
</dbReference>
<protein>
    <submittedName>
        <fullName evidence="1">Aminopeptidase N</fullName>
    </submittedName>
</protein>
<keyword evidence="1" id="KW-0645">Protease</keyword>
<organism evidence="1 2">
    <name type="scientific">Algoriphagus marincola HL-49</name>
    <dbReference type="NCBI Taxonomy" id="1305737"/>
    <lineage>
        <taxon>Bacteria</taxon>
        <taxon>Pseudomonadati</taxon>
        <taxon>Bacteroidota</taxon>
        <taxon>Cytophagia</taxon>
        <taxon>Cytophagales</taxon>
        <taxon>Cyclobacteriaceae</taxon>
        <taxon>Algoriphagus</taxon>
    </lineage>
</organism>
<proteinExistence type="predicted"/>
<feature type="non-terminal residue" evidence="1">
    <location>
        <position position="42"/>
    </location>
</feature>
<dbReference type="EMBL" id="LJXT01000093">
    <property type="protein sequence ID" value="KPQ13354.1"/>
    <property type="molecule type" value="Genomic_DNA"/>
</dbReference>
<keyword evidence="1" id="KW-0031">Aminopeptidase</keyword>
<accession>A0A0N8KF75</accession>
<reference evidence="1 2" key="1">
    <citation type="submission" date="2015-09" db="EMBL/GenBank/DDBJ databases">
        <title>Identification and resolution of microdiversity through metagenomic sequencing of parallel consortia.</title>
        <authorList>
            <person name="Nelson W.C."/>
            <person name="Romine M.F."/>
            <person name="Lindemann S.R."/>
        </authorList>
    </citation>
    <scope>NUCLEOTIDE SEQUENCE [LARGE SCALE GENOMIC DNA]</scope>
    <source>
        <strain evidence="1">HL-49</strain>
    </source>
</reference>
<gene>
    <name evidence="1" type="ORF">HLUCCX10_13325</name>
</gene>
<name>A0A0N8KF75_9BACT</name>
<keyword evidence="1" id="KW-0378">Hydrolase</keyword>
<evidence type="ECO:0000313" key="1">
    <source>
        <dbReference type="EMBL" id="KPQ13354.1"/>
    </source>
</evidence>
<dbReference type="Proteomes" id="UP000050421">
    <property type="component" value="Unassembled WGS sequence"/>
</dbReference>
<sequence length="42" mass="4893">MSYRFQKPVLGLFLFLFGSVAWAQTGRFQQAVDYQMEVSMDV</sequence>
<comment type="caution">
    <text evidence="1">The sequence shown here is derived from an EMBL/GenBank/DDBJ whole genome shotgun (WGS) entry which is preliminary data.</text>
</comment>
<evidence type="ECO:0000313" key="2">
    <source>
        <dbReference type="Proteomes" id="UP000050421"/>
    </source>
</evidence>
<dbReference type="AlphaFoldDB" id="A0A0N8KF75"/>